<sequence>MVHRPSVPDNTNNWQVFNDDQHFLSFLELKGNFEQLYFEGSDNLPRESVSFDQAVTQGEETDQEGCIKLKGNKIPKGLVSLEELFDKHDSSNDPKLVNIGKCCTADERRKEIDLLRRYKDVLAYSYEDLKAFKPKDMQHSIPLKPGIKPFKQKQRQYNPKIADTIFQEIQKFLKAKIIFPIHHSTWIANIVPVRKKNGEIRICVDFRNLNQASLKDNYPLPMMDQVLQAVTGSEMLSMLDGFSGYNQVEVDTADQHKTAFTTPWGTFAYKRNAFWAH</sequence>
<dbReference type="InterPro" id="IPR043502">
    <property type="entry name" value="DNA/RNA_pol_sf"/>
</dbReference>
<dbReference type="SUPFAM" id="SSF56672">
    <property type="entry name" value="DNA/RNA polymerases"/>
    <property type="match status" value="1"/>
</dbReference>
<keyword evidence="3" id="KW-1185">Reference proteome</keyword>
<dbReference type="Proteomes" id="UP000824469">
    <property type="component" value="Unassembled WGS sequence"/>
</dbReference>
<organism evidence="2 3">
    <name type="scientific">Taxus chinensis</name>
    <name type="common">Chinese yew</name>
    <name type="synonym">Taxus wallichiana var. chinensis</name>
    <dbReference type="NCBI Taxonomy" id="29808"/>
    <lineage>
        <taxon>Eukaryota</taxon>
        <taxon>Viridiplantae</taxon>
        <taxon>Streptophyta</taxon>
        <taxon>Embryophyta</taxon>
        <taxon>Tracheophyta</taxon>
        <taxon>Spermatophyta</taxon>
        <taxon>Pinopsida</taxon>
        <taxon>Pinidae</taxon>
        <taxon>Conifers II</taxon>
        <taxon>Cupressales</taxon>
        <taxon>Taxaceae</taxon>
        <taxon>Taxus</taxon>
    </lineage>
</organism>
<feature type="domain" description="Reverse transcriptase" evidence="1">
    <location>
        <begin position="193"/>
        <end position="263"/>
    </location>
</feature>
<accession>A0AA38C7F9</accession>
<reference evidence="2 3" key="1">
    <citation type="journal article" date="2021" name="Nat. Plants">
        <title>The Taxus genome provides insights into paclitaxel biosynthesis.</title>
        <authorList>
            <person name="Xiong X."/>
            <person name="Gou J."/>
            <person name="Liao Q."/>
            <person name="Li Y."/>
            <person name="Zhou Q."/>
            <person name="Bi G."/>
            <person name="Li C."/>
            <person name="Du R."/>
            <person name="Wang X."/>
            <person name="Sun T."/>
            <person name="Guo L."/>
            <person name="Liang H."/>
            <person name="Lu P."/>
            <person name="Wu Y."/>
            <person name="Zhang Z."/>
            <person name="Ro D.K."/>
            <person name="Shang Y."/>
            <person name="Huang S."/>
            <person name="Yan J."/>
        </authorList>
    </citation>
    <scope>NUCLEOTIDE SEQUENCE [LARGE SCALE GENOMIC DNA]</scope>
    <source>
        <strain evidence="2">Ta-2019</strain>
    </source>
</reference>
<dbReference type="Pfam" id="PF00078">
    <property type="entry name" value="RVT_1"/>
    <property type="match status" value="1"/>
</dbReference>
<dbReference type="InterPro" id="IPR053134">
    <property type="entry name" value="RNA-dir_DNA_polymerase"/>
</dbReference>
<dbReference type="InterPro" id="IPR000477">
    <property type="entry name" value="RT_dom"/>
</dbReference>
<comment type="caution">
    <text evidence="2">The sequence shown here is derived from an EMBL/GenBank/DDBJ whole genome shotgun (WGS) entry which is preliminary data.</text>
</comment>
<dbReference type="Gene3D" id="3.30.70.270">
    <property type="match status" value="1"/>
</dbReference>
<dbReference type="CDD" id="cd01647">
    <property type="entry name" value="RT_LTR"/>
    <property type="match status" value="1"/>
</dbReference>
<evidence type="ECO:0000313" key="2">
    <source>
        <dbReference type="EMBL" id="KAH9291018.1"/>
    </source>
</evidence>
<protein>
    <recommendedName>
        <fullName evidence="1">Reverse transcriptase domain-containing protein</fullName>
    </recommendedName>
</protein>
<dbReference type="AlphaFoldDB" id="A0AA38C7F9"/>
<dbReference type="EMBL" id="JAHRHJ020003813">
    <property type="protein sequence ID" value="KAH9291018.1"/>
    <property type="molecule type" value="Genomic_DNA"/>
</dbReference>
<dbReference type="PANTHER" id="PTHR24559">
    <property type="entry name" value="TRANSPOSON TY3-I GAG-POL POLYPROTEIN"/>
    <property type="match status" value="1"/>
</dbReference>
<name>A0AA38C7F9_TAXCH</name>
<dbReference type="Gene3D" id="3.10.10.10">
    <property type="entry name" value="HIV Type 1 Reverse Transcriptase, subunit A, domain 1"/>
    <property type="match status" value="1"/>
</dbReference>
<dbReference type="PANTHER" id="PTHR24559:SF444">
    <property type="entry name" value="REVERSE TRANSCRIPTASE DOMAIN-CONTAINING PROTEIN"/>
    <property type="match status" value="1"/>
</dbReference>
<gene>
    <name evidence="2" type="ORF">KI387_044147</name>
</gene>
<proteinExistence type="predicted"/>
<dbReference type="InterPro" id="IPR043128">
    <property type="entry name" value="Rev_trsase/Diguanyl_cyclase"/>
</dbReference>
<evidence type="ECO:0000259" key="1">
    <source>
        <dbReference type="Pfam" id="PF00078"/>
    </source>
</evidence>
<evidence type="ECO:0000313" key="3">
    <source>
        <dbReference type="Proteomes" id="UP000824469"/>
    </source>
</evidence>